<sequence length="67" mass="8241">MEAISYDWESTLQYTLLGSHRHWTKDNTEEKMQDSRHKQIAFRPIHMRCLQRSVKWTTSSYKFIYNM</sequence>
<keyword evidence="1" id="KW-1185">Reference proteome</keyword>
<name>A0A1I7WL01_HETBA</name>
<proteinExistence type="predicted"/>
<accession>A0A1I7WL01</accession>
<protein>
    <submittedName>
        <fullName evidence="2">Uncharacterized protein</fullName>
    </submittedName>
</protein>
<dbReference type="WBParaSite" id="Hba_05811">
    <property type="protein sequence ID" value="Hba_05811"/>
    <property type="gene ID" value="Hba_05811"/>
</dbReference>
<evidence type="ECO:0000313" key="2">
    <source>
        <dbReference type="WBParaSite" id="Hba_05811"/>
    </source>
</evidence>
<organism evidence="1 2">
    <name type="scientific">Heterorhabditis bacteriophora</name>
    <name type="common">Entomopathogenic nematode worm</name>
    <dbReference type="NCBI Taxonomy" id="37862"/>
    <lineage>
        <taxon>Eukaryota</taxon>
        <taxon>Metazoa</taxon>
        <taxon>Ecdysozoa</taxon>
        <taxon>Nematoda</taxon>
        <taxon>Chromadorea</taxon>
        <taxon>Rhabditida</taxon>
        <taxon>Rhabditina</taxon>
        <taxon>Rhabditomorpha</taxon>
        <taxon>Strongyloidea</taxon>
        <taxon>Heterorhabditidae</taxon>
        <taxon>Heterorhabditis</taxon>
    </lineage>
</organism>
<dbReference type="AlphaFoldDB" id="A0A1I7WL01"/>
<reference evidence="2" key="1">
    <citation type="submission" date="2016-11" db="UniProtKB">
        <authorList>
            <consortium name="WormBaseParasite"/>
        </authorList>
    </citation>
    <scope>IDENTIFICATION</scope>
</reference>
<evidence type="ECO:0000313" key="1">
    <source>
        <dbReference type="Proteomes" id="UP000095283"/>
    </source>
</evidence>
<dbReference type="Proteomes" id="UP000095283">
    <property type="component" value="Unplaced"/>
</dbReference>